<feature type="region of interest" description="Disordered" evidence="1">
    <location>
        <begin position="322"/>
        <end position="357"/>
    </location>
</feature>
<dbReference type="Proteomes" id="UP000707451">
    <property type="component" value="Unassembled WGS sequence"/>
</dbReference>
<feature type="compositionally biased region" description="Basic and acidic residues" evidence="1">
    <location>
        <begin position="230"/>
        <end position="246"/>
    </location>
</feature>
<gene>
    <name evidence="2" type="ORF">KI688_000689</name>
</gene>
<organism evidence="2 3">
    <name type="scientific">Linnemannia hyalina</name>
    <dbReference type="NCBI Taxonomy" id="64524"/>
    <lineage>
        <taxon>Eukaryota</taxon>
        <taxon>Fungi</taxon>
        <taxon>Fungi incertae sedis</taxon>
        <taxon>Mucoromycota</taxon>
        <taxon>Mortierellomycotina</taxon>
        <taxon>Mortierellomycetes</taxon>
        <taxon>Mortierellales</taxon>
        <taxon>Mortierellaceae</taxon>
        <taxon>Linnemannia</taxon>
    </lineage>
</organism>
<comment type="caution">
    <text evidence="2">The sequence shown here is derived from an EMBL/GenBank/DDBJ whole genome shotgun (WGS) entry which is preliminary data.</text>
</comment>
<keyword evidence="3" id="KW-1185">Reference proteome</keyword>
<feature type="compositionally biased region" description="Low complexity" evidence="1">
    <location>
        <begin position="178"/>
        <end position="195"/>
    </location>
</feature>
<feature type="compositionally biased region" description="Basic and acidic residues" evidence="1">
    <location>
        <begin position="199"/>
        <end position="215"/>
    </location>
</feature>
<accession>A0A9P8BYW3</accession>
<evidence type="ECO:0000313" key="2">
    <source>
        <dbReference type="EMBL" id="KAG9072908.1"/>
    </source>
</evidence>
<protein>
    <submittedName>
        <fullName evidence="2">Uncharacterized protein</fullName>
    </submittedName>
</protein>
<dbReference type="OrthoDB" id="2423222at2759"/>
<feature type="compositionally biased region" description="Low complexity" evidence="1">
    <location>
        <begin position="322"/>
        <end position="346"/>
    </location>
</feature>
<sequence>MEPYQQFRLGTRIEALAIRRDLKRDYFYNRLTDIQHYFPTAWGFKVNSINILFLEDEHEQCFEPKRIAHYPNAIIDIVTANNSQEEQPQQSSTPTSHSDETDLQLTADLDNSKQKDIGSSSQHNVDQSVPTLSVQPNTAVTTRPRRATFGASSPPVPLPDSLITKSSPISMDALLDNQPQEQEQQQQLQQQQPYQTTKLVHDSSAPKEEPNHDKVLQQQLADNQSSPSSEHSHDADDDEQQGHHMKDRPQEQYQTMVELVMAQRKLDAAFLLNDELYEYPVPRLFVLLPPSFTNKNPSGEPLQNFRLYFLCECGDQCENHNNSNSSNNSSTAEFGGPSNKPTTKPTTEPPGTNPRTMVHLVKHGGYEVSRTAEFIEKYGSYVLGMLAVLKHSMAFTAMMSPELSIFHERGDPSFKTTENMVRNTVAAINTTIDSLEKTLGINSDHDATTDKTDLDAFGACETFKNLRTLDGAEHRRLDTFLRSHNHDGFLGDLYRTTMETGRVKWVCFEHYRTLYSVSSMNSFIGAVEANGGAYSPYLSKAVINLTSTAAAKDFFGKLASQALALDELDIALDWKFGSSDLAALASAVAQSNLRVLRLDMRDDKGKKSAFEGMSLGKGRYHPLVQMVSSKNLRGVFFSNVHHLGSRVSGLPQNHITSTLQRFHLLNVIEPADQVRLANILTSCPCLVDLRLGSFSSQRTMHPTLYHAMASLKRLKNSHIYNMDTGLPDANVSGDTRKLEDASLSTEALKGLVRTGCVMDRVKLEGLIQVSSGIMEVLVLEFTEKRREVVELSPAHYREFANVPQRQSFTALSHAARPFSNLTHLHLGTRITDASIDLLASVVWNLSLVHFGADEHSKRLLKYVNFASLKSLSLTDLTEDDMHPLFEAFLDENRPCQLDRMDLKMTGQIRIVPDLLHKIPLRRLELAEIPREGMAKIMPILNLSRLEVLSTQLCGGVGFPVHQYYDDIESALAARVKQLGDNFLLQCEKLIPVPSSTLSARLEGSEHRLKAQHIMFVKRAELDNQHWHSILSTVF</sequence>
<feature type="region of interest" description="Disordered" evidence="1">
    <location>
        <begin position="82"/>
        <end position="101"/>
    </location>
</feature>
<evidence type="ECO:0000313" key="3">
    <source>
        <dbReference type="Proteomes" id="UP000707451"/>
    </source>
</evidence>
<reference evidence="2" key="1">
    <citation type="submission" date="2021-06" db="EMBL/GenBank/DDBJ databases">
        <title>Genome Sequence of Mortierella hyaline Strain SCG-10, a Cold-Adapted, Nitrate-Reducing Fungus Isolated from Soil in Minnesota, USA.</title>
        <authorList>
            <person name="Aldossari N."/>
        </authorList>
    </citation>
    <scope>NUCLEOTIDE SEQUENCE</scope>
    <source>
        <strain evidence="2">SCG-10</strain>
    </source>
</reference>
<proteinExistence type="predicted"/>
<dbReference type="AlphaFoldDB" id="A0A9P8BYW3"/>
<feature type="region of interest" description="Disordered" evidence="1">
    <location>
        <begin position="177"/>
        <end position="246"/>
    </location>
</feature>
<name>A0A9P8BYW3_9FUNG</name>
<feature type="compositionally biased region" description="Polar residues" evidence="1">
    <location>
        <begin position="117"/>
        <end position="141"/>
    </location>
</feature>
<dbReference type="EMBL" id="JAHRHY010000001">
    <property type="protein sequence ID" value="KAG9072908.1"/>
    <property type="molecule type" value="Genomic_DNA"/>
</dbReference>
<evidence type="ECO:0000256" key="1">
    <source>
        <dbReference type="SAM" id="MobiDB-lite"/>
    </source>
</evidence>
<feature type="compositionally biased region" description="Low complexity" evidence="1">
    <location>
        <begin position="83"/>
        <end position="96"/>
    </location>
</feature>
<feature type="region of interest" description="Disordered" evidence="1">
    <location>
        <begin position="113"/>
        <end position="165"/>
    </location>
</feature>